<dbReference type="InterPro" id="IPR046342">
    <property type="entry name" value="CBS_dom_sf"/>
</dbReference>
<dbReference type="GO" id="GO:0016020">
    <property type="term" value="C:membrane"/>
    <property type="evidence" value="ECO:0007669"/>
    <property type="project" value="UniProtKB-SubCell"/>
</dbReference>
<evidence type="ECO:0000256" key="8">
    <source>
        <dbReference type="ARBA" id="ARBA00023214"/>
    </source>
</evidence>
<feature type="transmembrane region" description="Helical" evidence="10">
    <location>
        <begin position="441"/>
        <end position="462"/>
    </location>
</feature>
<dbReference type="EMBL" id="GG738862">
    <property type="protein sequence ID" value="EFC45607.1"/>
    <property type="molecule type" value="Genomic_DNA"/>
</dbReference>
<evidence type="ECO:0000313" key="12">
    <source>
        <dbReference type="Proteomes" id="UP000006671"/>
    </source>
</evidence>
<feature type="transmembrane region" description="Helical" evidence="10">
    <location>
        <begin position="469"/>
        <end position="491"/>
    </location>
</feature>
<dbReference type="SUPFAM" id="SSF81340">
    <property type="entry name" value="Clc chloride channel"/>
    <property type="match status" value="1"/>
</dbReference>
<feature type="transmembrane region" description="Helical" evidence="10">
    <location>
        <begin position="383"/>
        <end position="402"/>
    </location>
</feature>
<dbReference type="InterPro" id="IPR050970">
    <property type="entry name" value="Cl_channel_volt-gated"/>
</dbReference>
<reference evidence="11 12" key="1">
    <citation type="journal article" date="2010" name="Cell">
        <title>The genome of Naegleria gruberi illuminates early eukaryotic versatility.</title>
        <authorList>
            <person name="Fritz-Laylin L.K."/>
            <person name="Prochnik S.E."/>
            <person name="Ginger M.L."/>
            <person name="Dacks J.B."/>
            <person name="Carpenter M.L."/>
            <person name="Field M.C."/>
            <person name="Kuo A."/>
            <person name="Paredez A."/>
            <person name="Chapman J."/>
            <person name="Pham J."/>
            <person name="Shu S."/>
            <person name="Neupane R."/>
            <person name="Cipriano M."/>
            <person name="Mancuso J."/>
            <person name="Tu H."/>
            <person name="Salamov A."/>
            <person name="Lindquist E."/>
            <person name="Shapiro H."/>
            <person name="Lucas S."/>
            <person name="Grigoriev I.V."/>
            <person name="Cande W.Z."/>
            <person name="Fulton C."/>
            <person name="Rokhsar D.S."/>
            <person name="Dawson S.C."/>
        </authorList>
    </citation>
    <scope>NUCLEOTIDE SEQUENCE [LARGE SCALE GENOMIC DNA]</scope>
    <source>
        <strain evidence="11 12">NEG-M</strain>
    </source>
</reference>
<dbReference type="PRINTS" id="PR00762">
    <property type="entry name" value="CLCHANNEL"/>
</dbReference>
<evidence type="ECO:0000313" key="11">
    <source>
        <dbReference type="EMBL" id="EFC45607.1"/>
    </source>
</evidence>
<protein>
    <submittedName>
        <fullName evidence="11">Chloride channel protein</fullName>
    </submittedName>
</protein>
<feature type="transmembrane region" description="Helical" evidence="10">
    <location>
        <begin position="290"/>
        <end position="311"/>
    </location>
</feature>
<dbReference type="Proteomes" id="UP000006671">
    <property type="component" value="Unassembled WGS sequence"/>
</dbReference>
<dbReference type="OrthoDB" id="4564at2759"/>
<keyword evidence="7 10" id="KW-0472">Membrane</keyword>
<evidence type="ECO:0000256" key="6">
    <source>
        <dbReference type="ARBA" id="ARBA00023065"/>
    </source>
</evidence>
<dbReference type="SUPFAM" id="SSF54631">
    <property type="entry name" value="CBS-domain pair"/>
    <property type="match status" value="1"/>
</dbReference>
<dbReference type="InterPro" id="IPR001807">
    <property type="entry name" value="ClC"/>
</dbReference>
<feature type="transmembrane region" description="Helical" evidence="10">
    <location>
        <begin position="99"/>
        <end position="126"/>
    </location>
</feature>
<keyword evidence="8" id="KW-0868">Chloride</keyword>
<comment type="subcellular location">
    <subcellularLocation>
        <location evidence="1">Membrane</location>
        <topology evidence="1">Multi-pass membrane protein</topology>
    </subcellularLocation>
</comment>
<keyword evidence="6" id="KW-0406">Ion transport</keyword>
<keyword evidence="5 10" id="KW-1133">Transmembrane helix</keyword>
<feature type="transmembrane region" description="Helical" evidence="10">
    <location>
        <begin position="525"/>
        <end position="548"/>
    </location>
</feature>
<gene>
    <name evidence="11" type="ORF">NAEGRDRAFT_79403</name>
</gene>
<dbReference type="OMA" id="HESSRHM"/>
<evidence type="ECO:0000256" key="5">
    <source>
        <dbReference type="ARBA" id="ARBA00022989"/>
    </source>
</evidence>
<evidence type="ECO:0000256" key="2">
    <source>
        <dbReference type="ARBA" id="ARBA00022448"/>
    </source>
</evidence>
<dbReference type="AlphaFoldDB" id="D2VC74"/>
<keyword evidence="4" id="KW-0677">Repeat</keyword>
<sequence length="765" mass="84356">MITDVVSPTVTIHNNDNNNDDTKDDSNKQSTKPNVVSDSTITPNETSKKTGLTASSTVTTLDDMETKVILTNLKNASNVNYVETQNWKKGLKGIRRKKYTWTFLTVCGFVGGVIIYTHDLIVKYMFQGRLTLINAFDSNSYFGLRLVLWILFNLVFMYVSLMMTIFIAPASEGSGIPAIKAILNGTPLEDPLSFKTFLVKIITLPAVLGTGMFFGKVGPSAHIGALLINNMLKIPIFKPIGSIKSLKNQMIACGCALGVGSNFSTPGGGVLFALEVIGSYYSLRGYLKSFYVAVVAAFTSRLFNATVNLSLNLALNWNFKLTYPSFSIPELIAFAILGFGMGVLGIVYVYLNEKMYRLRDRFGGHYLFFKPERLKKYKFMMIFENRVIWTVFICIATSLLTFPDLIGKYMSLTVGATLEDLVSPNPLTSANGWITNSPYDIFSSLAIFIVIRLIFTIFSMSLPLPGGTYIPLVIIGAGCGRFFGEIVAIIFPNGFVAGQPIYAGAYAVVGIVALTASATHAFSTVFIFLEIVGVAVYLPSLMAALIAVRISRLCTANFYDTSIKVKGWPALLESMTDSEDLKVTNIMTSVDKLDILEENVSMRDLELLLQKKKLPKILPVVSSKDNLVLLGQVHLKSLEFQYNLMKARLNNSGKEITQASNFAPISDEGYGSANDGNDSSATNMAGYASFELQDRDETDIIRIEYETCDITISESQSAQRAHMLFSQLCLDEAFVVWKGRLMGQLARQMLINTVSARERNQIIVV</sequence>
<evidence type="ECO:0000256" key="10">
    <source>
        <dbReference type="SAM" id="Phobius"/>
    </source>
</evidence>
<evidence type="ECO:0000256" key="3">
    <source>
        <dbReference type="ARBA" id="ARBA00022692"/>
    </source>
</evidence>
<dbReference type="GeneID" id="8858799"/>
<dbReference type="KEGG" id="ngr:NAEGRDRAFT_79403"/>
<evidence type="ECO:0000256" key="4">
    <source>
        <dbReference type="ARBA" id="ARBA00022737"/>
    </source>
</evidence>
<dbReference type="eggNOG" id="KOG0476">
    <property type="taxonomic scope" value="Eukaryota"/>
</dbReference>
<accession>D2VC74</accession>
<dbReference type="Gene3D" id="3.10.580.10">
    <property type="entry name" value="CBS-domain"/>
    <property type="match status" value="1"/>
</dbReference>
<dbReference type="InterPro" id="IPR014743">
    <property type="entry name" value="Cl-channel_core"/>
</dbReference>
<feature type="compositionally biased region" description="Polar residues" evidence="9">
    <location>
        <begin position="33"/>
        <end position="53"/>
    </location>
</feature>
<dbReference type="Gene3D" id="1.10.3080.10">
    <property type="entry name" value="Clc chloride channel"/>
    <property type="match status" value="1"/>
</dbReference>
<feature type="transmembrane region" description="Helical" evidence="10">
    <location>
        <begin position="146"/>
        <end position="168"/>
    </location>
</feature>
<dbReference type="RefSeq" id="XP_002678351.1">
    <property type="nucleotide sequence ID" value="XM_002678305.1"/>
</dbReference>
<keyword evidence="2" id="KW-0813">Transport</keyword>
<feature type="transmembrane region" description="Helical" evidence="10">
    <location>
        <begin position="497"/>
        <end position="518"/>
    </location>
</feature>
<evidence type="ECO:0000256" key="9">
    <source>
        <dbReference type="SAM" id="MobiDB-lite"/>
    </source>
</evidence>
<name>D2VC74_NAEGR</name>
<dbReference type="PANTHER" id="PTHR45720">
    <property type="entry name" value="CHLORIDE CHANNEL PROTEIN 2"/>
    <property type="match status" value="1"/>
</dbReference>
<dbReference type="Pfam" id="PF00654">
    <property type="entry name" value="Voltage_CLC"/>
    <property type="match status" value="1"/>
</dbReference>
<evidence type="ECO:0000256" key="1">
    <source>
        <dbReference type="ARBA" id="ARBA00004141"/>
    </source>
</evidence>
<feature type="region of interest" description="Disordered" evidence="9">
    <location>
        <begin position="1"/>
        <end position="53"/>
    </location>
</feature>
<organism evidence="12">
    <name type="scientific">Naegleria gruberi</name>
    <name type="common">Amoeba</name>
    <dbReference type="NCBI Taxonomy" id="5762"/>
    <lineage>
        <taxon>Eukaryota</taxon>
        <taxon>Discoba</taxon>
        <taxon>Heterolobosea</taxon>
        <taxon>Tetramitia</taxon>
        <taxon>Eutetramitia</taxon>
        <taxon>Vahlkampfiidae</taxon>
        <taxon>Naegleria</taxon>
    </lineage>
</organism>
<dbReference type="VEuPathDB" id="AmoebaDB:NAEGRDRAFT_79403"/>
<dbReference type="GO" id="GO:0005247">
    <property type="term" value="F:voltage-gated chloride channel activity"/>
    <property type="evidence" value="ECO:0007669"/>
    <property type="project" value="TreeGrafter"/>
</dbReference>
<keyword evidence="12" id="KW-1185">Reference proteome</keyword>
<keyword evidence="3 10" id="KW-0812">Transmembrane</keyword>
<proteinExistence type="predicted"/>
<feature type="compositionally biased region" description="Polar residues" evidence="9">
    <location>
        <begin position="1"/>
        <end position="13"/>
    </location>
</feature>
<dbReference type="PANTHER" id="PTHR45720:SF10">
    <property type="entry name" value="CHLORIDE CHANNEL PROTEIN 2"/>
    <property type="match status" value="1"/>
</dbReference>
<evidence type="ECO:0000256" key="7">
    <source>
        <dbReference type="ARBA" id="ARBA00023136"/>
    </source>
</evidence>
<dbReference type="InParanoid" id="D2VC74"/>
<feature type="transmembrane region" description="Helical" evidence="10">
    <location>
        <begin position="331"/>
        <end position="351"/>
    </location>
</feature>